<organism evidence="2 3">
    <name type="scientific">Chilo suppressalis</name>
    <name type="common">Asiatic rice borer moth</name>
    <dbReference type="NCBI Taxonomy" id="168631"/>
    <lineage>
        <taxon>Eukaryota</taxon>
        <taxon>Metazoa</taxon>
        <taxon>Ecdysozoa</taxon>
        <taxon>Arthropoda</taxon>
        <taxon>Hexapoda</taxon>
        <taxon>Insecta</taxon>
        <taxon>Pterygota</taxon>
        <taxon>Neoptera</taxon>
        <taxon>Endopterygota</taxon>
        <taxon>Lepidoptera</taxon>
        <taxon>Glossata</taxon>
        <taxon>Ditrysia</taxon>
        <taxon>Pyraloidea</taxon>
        <taxon>Crambidae</taxon>
        <taxon>Crambinae</taxon>
        <taxon>Chilo</taxon>
    </lineage>
</organism>
<gene>
    <name evidence="2" type="ORF">CHILSU_LOCUS2765</name>
</gene>
<dbReference type="InterPro" id="IPR052831">
    <property type="entry name" value="Apoptosis_promoter"/>
</dbReference>
<feature type="coiled-coil region" evidence="1">
    <location>
        <begin position="147"/>
        <end position="208"/>
    </location>
</feature>
<keyword evidence="1" id="KW-0175">Coiled coil</keyword>
<evidence type="ECO:0000313" key="3">
    <source>
        <dbReference type="Proteomes" id="UP001153292"/>
    </source>
</evidence>
<evidence type="ECO:0000313" key="2">
    <source>
        <dbReference type="EMBL" id="CAH2982325.1"/>
    </source>
</evidence>
<evidence type="ECO:0000256" key="1">
    <source>
        <dbReference type="SAM" id="Coils"/>
    </source>
</evidence>
<dbReference type="PANTHER" id="PTHR48190">
    <property type="entry name" value="PROGRAMMED CELL DEATH PROTEIN 7"/>
    <property type="match status" value="1"/>
</dbReference>
<feature type="coiled-coil region" evidence="1">
    <location>
        <begin position="266"/>
        <end position="293"/>
    </location>
</feature>
<sequence length="365" mass="43118">MSYNHNFYNDQSYGNQFTFQSNFRPPFIPPPPPQPRFYMPPPVVTQAPVPNIISDQDFVNNFMNGFAEEKKAKKPKYVSIHQVRDMLRDLVMELNDIKEKEKQLSQKIKTYSDDEWAKTFGEINHKKDFINKCLSEITDSHVGELRMLMAKRAAKRLRLKRRNTERKREKEERIQQLKEKSRKIDENLQKIKDSINKAKQEEEAKLQADMVLKEVVRKKQDARKFINKFDALKKLRKARHNTAKGRGEDVSEKESEDFMTKIDNLKALWIQKLSDYEREEADLQKKLSESNDKNTEVNETEKIITSNLEQWREELFGEKDLAPQFDFNGDLGRFVEVRSKWDQYVSTEGSPIPVGWVFSSNHHEL</sequence>
<accession>A0ABN8L617</accession>
<dbReference type="Pfam" id="PF16021">
    <property type="entry name" value="PDCD7"/>
    <property type="match status" value="1"/>
</dbReference>
<feature type="coiled-coil region" evidence="1">
    <location>
        <begin position="80"/>
        <end position="114"/>
    </location>
</feature>
<dbReference type="EMBL" id="OU963907">
    <property type="protein sequence ID" value="CAH2982325.1"/>
    <property type="molecule type" value="Genomic_DNA"/>
</dbReference>
<dbReference type="InterPro" id="IPR031974">
    <property type="entry name" value="PDCD7"/>
</dbReference>
<evidence type="ECO:0008006" key="4">
    <source>
        <dbReference type="Google" id="ProtNLM"/>
    </source>
</evidence>
<proteinExistence type="predicted"/>
<dbReference type="PANTHER" id="PTHR48190:SF2">
    <property type="entry name" value="PROGRAMMED CELL DEATH PROTEIN 7"/>
    <property type="match status" value="1"/>
</dbReference>
<dbReference type="Proteomes" id="UP001153292">
    <property type="component" value="Chromosome 14"/>
</dbReference>
<keyword evidence="3" id="KW-1185">Reference proteome</keyword>
<protein>
    <recommendedName>
        <fullName evidence="4">Programmed cell death protein 7</fullName>
    </recommendedName>
</protein>
<name>A0ABN8L617_CHISP</name>
<reference evidence="2" key="1">
    <citation type="submission" date="2021-12" db="EMBL/GenBank/DDBJ databases">
        <authorList>
            <person name="King R."/>
        </authorList>
    </citation>
    <scope>NUCLEOTIDE SEQUENCE</scope>
</reference>